<sequence>MAMEAVRERRGAFARWASQETEEVMTEATTEVVPEGLDVKFVDECSTSAEEDQPDEKEALRQYSLKFGECRDGTDSGYNRLSFPWFEGPSQKKCDSIPAEAVHAALASKPRAKKITKQDLWEVDSEGEEVPLCTRCSLPVGEFSYQGREGRQTCVHTECMAQILSQDRQVAEDNRARREDLKKQKNRQEYDIGWRMESVPKNVRLAERMGCSPAPQGLCCLVLDEASRTVKVAATLEPSAAINLEYLLLALKVRRMEKREPLFSLDPVDPHNLEKTPQKKVYEPSWLAGTSVGDVMFQADYFLKELALGEYSMPVVGMLSVFDWSEMTMKPNKGWAGREWFVVRKAEVRMSGDNTLIPHVKMGVEAREQVVTPKGLEDAAVTLPQHPLKKFADAFTRNFDLIAERKSVVFHLRELAKASVMAKYLIDSKARLDPTWYQIADDIVGATEPEAYPEIPQLWNMRGNSRIQLKDGKLVDVITGGYSNLQAIYGGVEFGLDRFELTQRHALQGQQKPGVPLAQSGRPLFMPQRFQLGQRAEMPQGVDLNLDKFSLSTEERFVGRLPPCSGGPESMEGRSQLGKAFLQSLHQQTWPGMKEENQKLLVDIYNVPQCDRTQEGDSFIPPDPNMEYVTKVRTLVSEEESTRDRRKQRFADKTFSVANPGPDFPRAWTSRFQVETDGRISKTAPTKFGLAKLEVDSVFEQTLLNDILPMAAPEFNKITEDGVAFRIYKIGSLEVRSIQEAEGSEKIMVVFSSGVESWKTKSQWQGSASREKVCKVRMYVEAMEHEAAHGRTGRNFYLVLETEGQSCLVTELRDGSASWLSNPNNLEDRNSLAKLLFQADCKDAVLVPDVKAFQKSLHLNAGDNKKYAKAIFKHIAVKEMSGKWGGSIKQRSTSSWLDSIQREIWDGSLGNILDALIHHAAQSPTEMPSVEAKVKRRGFSQWASKDAEVLPMKTKSISSTISSTSSETAETALSKEETVASCDAILAEIGVDDEKEALRQYAEKFGECRDGTEAGYTRTAFPWFKGPAPKKPDTVSAEVLEAALTKPRAKKVKQDLWDLDSEGEEVPLCTRCSLPVGEFSYQGREGRQTCVHTECMAQILSQDRQVAEDNRAKREDLKKQKNRQEYDIGWRMDSVPKNVRLAERMGCSPAPQGLCCLVLDEASRTVKVAATLEPSAAINLEYLLLALKVRRTAKREPLFSLDPVDPHNLEKTPQKKVYEPSWLAGTSVGDVMFQADYFLKELALGEYSMPVVGMLSVFDWSEMTMKPNKGWAGREWFVVRKAEVRMSEDNTLIPHVKMGVEAREQVVTPKGLEDAAVTLPQHPLKKFADAFTRNFDLIAERKSVVFHLRELAKASVMAKYLIDSKARLDPTWYQIADDIVGATEPEAYPEIPQLWNMRGNSRIQLKDGKLVDVITGGYSNLQAIYGGVEFGLDRFELAQRHALQGQQKPGVPLAQSGRPLFMPQRFQLGQRAEMPQGVDLNLDKFSLSTEERFVGRLPPCSGGPESMEGRSQLGKAFLQSLHQQTWPGMKEENQKLLVDIYNVPQCDRTQEGDSFIPPDPNMEYVTKVRTLVSEEESTRDRRKQRFADKTFSVANPGPDFPRAWTSRFQVETDGRISKTAPTKFGLAKLEVDSVFEQTLLNDILPMAAPEFNKITEDGVAFRIYKIGSLEVRSIQEAEGSEKVCVVFSSGTAAWQAQSSKAEGALAKESLSKCRIFVESLDQEVQMDHASCHYYTVLETKQGSIIVTEILENGEVSWVQNPNNLEDRNSLAKLLFQVDCKEGVSVRDVLDLRSSTWSRKHYSKAIYKLVSGRSFRGQWGGQVRRYTAPPPAGIAELGNTKEVLNVMWLARNGSKRH</sequence>
<organism evidence="1">
    <name type="scientific">Cladocopium goreaui</name>
    <dbReference type="NCBI Taxonomy" id="2562237"/>
    <lineage>
        <taxon>Eukaryota</taxon>
        <taxon>Sar</taxon>
        <taxon>Alveolata</taxon>
        <taxon>Dinophyceae</taxon>
        <taxon>Suessiales</taxon>
        <taxon>Symbiodiniaceae</taxon>
        <taxon>Cladocopium</taxon>
    </lineage>
</organism>
<name>A0A9P1FPT0_9DINO</name>
<dbReference type="EMBL" id="CAMXCT030000833">
    <property type="protein sequence ID" value="CAL4771048.1"/>
    <property type="molecule type" value="Genomic_DNA"/>
</dbReference>
<gene>
    <name evidence="1" type="ORF">C1SCF055_LOCUS11326</name>
</gene>
<dbReference type="Proteomes" id="UP001152797">
    <property type="component" value="Unassembled WGS sequence"/>
</dbReference>
<dbReference type="OrthoDB" id="299163at2759"/>
<evidence type="ECO:0000313" key="2">
    <source>
        <dbReference type="EMBL" id="CAL4771048.1"/>
    </source>
</evidence>
<dbReference type="EMBL" id="CAMXCT010000833">
    <property type="protein sequence ID" value="CAI3983736.1"/>
    <property type="molecule type" value="Genomic_DNA"/>
</dbReference>
<protein>
    <submittedName>
        <fullName evidence="1">Uncharacterized protein</fullName>
    </submittedName>
</protein>
<reference evidence="1" key="1">
    <citation type="submission" date="2022-10" db="EMBL/GenBank/DDBJ databases">
        <authorList>
            <person name="Chen Y."/>
            <person name="Dougan E. K."/>
            <person name="Chan C."/>
            <person name="Rhodes N."/>
            <person name="Thang M."/>
        </authorList>
    </citation>
    <scope>NUCLEOTIDE SEQUENCE</scope>
</reference>
<evidence type="ECO:0000313" key="3">
    <source>
        <dbReference type="Proteomes" id="UP001152797"/>
    </source>
</evidence>
<proteinExistence type="predicted"/>
<keyword evidence="3" id="KW-1185">Reference proteome</keyword>
<comment type="caution">
    <text evidence="1">The sequence shown here is derived from an EMBL/GenBank/DDBJ whole genome shotgun (WGS) entry which is preliminary data.</text>
</comment>
<dbReference type="EMBL" id="CAMXCT020000833">
    <property type="protein sequence ID" value="CAL1137111.1"/>
    <property type="molecule type" value="Genomic_DNA"/>
</dbReference>
<reference evidence="2 3" key="2">
    <citation type="submission" date="2024-05" db="EMBL/GenBank/DDBJ databases">
        <authorList>
            <person name="Chen Y."/>
            <person name="Shah S."/>
            <person name="Dougan E. K."/>
            <person name="Thang M."/>
            <person name="Chan C."/>
        </authorList>
    </citation>
    <scope>NUCLEOTIDE SEQUENCE [LARGE SCALE GENOMIC DNA]</scope>
</reference>
<accession>A0A9P1FPT0</accession>
<evidence type="ECO:0000313" key="1">
    <source>
        <dbReference type="EMBL" id="CAI3983736.1"/>
    </source>
</evidence>